<evidence type="ECO:0000256" key="1">
    <source>
        <dbReference type="ARBA" id="ARBA00004141"/>
    </source>
</evidence>
<feature type="transmembrane region" description="Helical" evidence="5">
    <location>
        <begin position="89"/>
        <end position="110"/>
    </location>
</feature>
<dbReference type="RefSeq" id="XP_047779238.1">
    <property type="nucleotide sequence ID" value="XM_047923619.1"/>
</dbReference>
<dbReference type="InterPro" id="IPR006696">
    <property type="entry name" value="DUF423"/>
</dbReference>
<sequence>MPEPTASTPLLGNMASSFVNSRVLWRTGALFTAVGMLAGAFGAHGLQKRPGVTPENIRAWGTAAQYAVFNGLGLLLISMHPRFATHKFAGPAIAAGGFIFSSSIVALVLARDKFRWLGPFTPLGGSLMIAGYIALAL</sequence>
<keyword evidence="2 5" id="KW-0812">Transmembrane</keyword>
<accession>A0ABQ8KGT2</accession>
<feature type="transmembrane region" description="Helical" evidence="5">
    <location>
        <begin position="23"/>
        <end position="45"/>
    </location>
</feature>
<reference evidence="6 7" key="1">
    <citation type="journal article" date="2021" name="Environ. Microbiol.">
        <title>Gene family expansions and transcriptome signatures uncover fungal adaptations to wood decay.</title>
        <authorList>
            <person name="Hage H."/>
            <person name="Miyauchi S."/>
            <person name="Viragh M."/>
            <person name="Drula E."/>
            <person name="Min B."/>
            <person name="Chaduli D."/>
            <person name="Navarro D."/>
            <person name="Favel A."/>
            <person name="Norest M."/>
            <person name="Lesage-Meessen L."/>
            <person name="Balint B."/>
            <person name="Merenyi Z."/>
            <person name="de Eugenio L."/>
            <person name="Morin E."/>
            <person name="Martinez A.T."/>
            <person name="Baldrian P."/>
            <person name="Stursova M."/>
            <person name="Martinez M.J."/>
            <person name="Novotny C."/>
            <person name="Magnuson J.K."/>
            <person name="Spatafora J.W."/>
            <person name="Maurice S."/>
            <person name="Pangilinan J."/>
            <person name="Andreopoulos W."/>
            <person name="LaButti K."/>
            <person name="Hundley H."/>
            <person name="Na H."/>
            <person name="Kuo A."/>
            <person name="Barry K."/>
            <person name="Lipzen A."/>
            <person name="Henrissat B."/>
            <person name="Riley R."/>
            <person name="Ahrendt S."/>
            <person name="Nagy L.G."/>
            <person name="Grigoriev I.V."/>
            <person name="Martin F."/>
            <person name="Rosso M.N."/>
        </authorList>
    </citation>
    <scope>NUCLEOTIDE SEQUENCE [LARGE SCALE GENOMIC DNA]</scope>
    <source>
        <strain evidence="6 7">CIRM-BRFM 1785</strain>
    </source>
</reference>
<keyword evidence="7" id="KW-1185">Reference proteome</keyword>
<evidence type="ECO:0000256" key="3">
    <source>
        <dbReference type="ARBA" id="ARBA00022989"/>
    </source>
</evidence>
<feature type="transmembrane region" description="Helical" evidence="5">
    <location>
        <begin position="116"/>
        <end position="135"/>
    </location>
</feature>
<evidence type="ECO:0000313" key="7">
    <source>
        <dbReference type="Proteomes" id="UP000814176"/>
    </source>
</evidence>
<name>A0ABQ8KGT2_9APHY</name>
<organism evidence="6 7">
    <name type="scientific">Rhodofomes roseus</name>
    <dbReference type="NCBI Taxonomy" id="34475"/>
    <lineage>
        <taxon>Eukaryota</taxon>
        <taxon>Fungi</taxon>
        <taxon>Dikarya</taxon>
        <taxon>Basidiomycota</taxon>
        <taxon>Agaricomycotina</taxon>
        <taxon>Agaricomycetes</taxon>
        <taxon>Polyporales</taxon>
        <taxon>Rhodofomes</taxon>
    </lineage>
</organism>
<evidence type="ECO:0000256" key="5">
    <source>
        <dbReference type="SAM" id="Phobius"/>
    </source>
</evidence>
<keyword evidence="4 5" id="KW-0472">Membrane</keyword>
<dbReference type="GeneID" id="72004351"/>
<comment type="caution">
    <text evidence="6">The sequence shown here is derived from an EMBL/GenBank/DDBJ whole genome shotgun (WGS) entry which is preliminary data.</text>
</comment>
<dbReference type="EMBL" id="JADCUA010000009">
    <property type="protein sequence ID" value="KAH9837069.1"/>
    <property type="molecule type" value="Genomic_DNA"/>
</dbReference>
<protein>
    <recommendedName>
        <fullName evidence="8">DUF423 domain-containing protein</fullName>
    </recommendedName>
</protein>
<dbReference type="PANTHER" id="PTHR43461">
    <property type="entry name" value="TRANSMEMBRANE PROTEIN 256"/>
    <property type="match status" value="1"/>
</dbReference>
<proteinExistence type="predicted"/>
<evidence type="ECO:0000256" key="4">
    <source>
        <dbReference type="ARBA" id="ARBA00023136"/>
    </source>
</evidence>
<evidence type="ECO:0000313" key="6">
    <source>
        <dbReference type="EMBL" id="KAH9837069.1"/>
    </source>
</evidence>
<evidence type="ECO:0008006" key="8">
    <source>
        <dbReference type="Google" id="ProtNLM"/>
    </source>
</evidence>
<evidence type="ECO:0000256" key="2">
    <source>
        <dbReference type="ARBA" id="ARBA00022692"/>
    </source>
</evidence>
<gene>
    <name evidence="6" type="ORF">C8Q71DRAFT_756688</name>
</gene>
<dbReference type="Proteomes" id="UP000814176">
    <property type="component" value="Unassembled WGS sequence"/>
</dbReference>
<keyword evidence="3 5" id="KW-1133">Transmembrane helix</keyword>
<feature type="transmembrane region" description="Helical" evidence="5">
    <location>
        <begin position="57"/>
        <end position="77"/>
    </location>
</feature>
<dbReference type="Pfam" id="PF04241">
    <property type="entry name" value="DUF423"/>
    <property type="match status" value="1"/>
</dbReference>
<comment type="subcellular location">
    <subcellularLocation>
        <location evidence="1">Membrane</location>
        <topology evidence="1">Multi-pass membrane protein</topology>
    </subcellularLocation>
</comment>
<dbReference type="PANTHER" id="PTHR43461:SF1">
    <property type="entry name" value="TRANSMEMBRANE PROTEIN 256"/>
    <property type="match status" value="1"/>
</dbReference>